<accession>A0A432W5Q8</accession>
<evidence type="ECO:0000313" key="2">
    <source>
        <dbReference type="Proteomes" id="UP000288293"/>
    </source>
</evidence>
<evidence type="ECO:0000313" key="1">
    <source>
        <dbReference type="EMBL" id="RUO25403.1"/>
    </source>
</evidence>
<dbReference type="RefSeq" id="WP_126802102.1">
    <property type="nucleotide sequence ID" value="NZ_PIPL01000001.1"/>
</dbReference>
<sequence length="356" mass="40350">MNQDTLSVDTLTEFLKMGDTHYYIFDLSRLVRRIENEEFAAMEAGMMPFPTPMQQHAWLGIVFWHKARKDQPYVWFAKFPLDERGLLSHGARQHYLQIIVEALGRDITAQAAPEQEELLKQNPYIFTPPEQKRAAFHAKVGILLEQSASIYYEEAEAYISGHNSSQKWQDLGVQGLHDVASRLSLNPKVAERIATHFEQWPEQFQHALSNVLEHHLMPSGLVSNLNSLLQKDINNGPGKLSVHLLRSLASAADSKAVQLSVRQLLSKPLPSSLAQDLLIIVAARCWPALQDSKARQLYIERLSDCAPELFPHLFADLVGIPQQRPHLLQILRSHKEQPESVQQALAQMTQQVQQGV</sequence>
<gene>
    <name evidence="1" type="ORF">CWE09_01315</name>
</gene>
<protein>
    <recommendedName>
        <fullName evidence="3">DUF3549 domain-containing protein</fullName>
    </recommendedName>
</protein>
<dbReference type="EMBL" id="PIPL01000001">
    <property type="protein sequence ID" value="RUO25403.1"/>
    <property type="molecule type" value="Genomic_DNA"/>
</dbReference>
<evidence type="ECO:0008006" key="3">
    <source>
        <dbReference type="Google" id="ProtNLM"/>
    </source>
</evidence>
<organism evidence="1 2">
    <name type="scientific">Aliidiomarina minuta</name>
    <dbReference type="NCBI Taxonomy" id="880057"/>
    <lineage>
        <taxon>Bacteria</taxon>
        <taxon>Pseudomonadati</taxon>
        <taxon>Pseudomonadota</taxon>
        <taxon>Gammaproteobacteria</taxon>
        <taxon>Alteromonadales</taxon>
        <taxon>Idiomarinaceae</taxon>
        <taxon>Aliidiomarina</taxon>
    </lineage>
</organism>
<dbReference type="AlphaFoldDB" id="A0A432W5Q8"/>
<dbReference type="InterPro" id="IPR021936">
    <property type="entry name" value="DUF3549"/>
</dbReference>
<reference evidence="1 2" key="1">
    <citation type="journal article" date="2011" name="Front. Microbiol.">
        <title>Genomic signatures of strain selection and enhancement in Bacillus atrophaeus var. globigii, a historical biowarfare simulant.</title>
        <authorList>
            <person name="Gibbons H.S."/>
            <person name="Broomall S.M."/>
            <person name="McNew L.A."/>
            <person name="Daligault H."/>
            <person name="Chapman C."/>
            <person name="Bruce D."/>
            <person name="Karavis M."/>
            <person name="Krepps M."/>
            <person name="McGregor P.A."/>
            <person name="Hong C."/>
            <person name="Park K.H."/>
            <person name="Akmal A."/>
            <person name="Feldman A."/>
            <person name="Lin J.S."/>
            <person name="Chang W.E."/>
            <person name="Higgs B.W."/>
            <person name="Demirev P."/>
            <person name="Lindquist J."/>
            <person name="Liem A."/>
            <person name="Fochler E."/>
            <person name="Read T.D."/>
            <person name="Tapia R."/>
            <person name="Johnson S."/>
            <person name="Bishop-Lilly K.A."/>
            <person name="Detter C."/>
            <person name="Han C."/>
            <person name="Sozhamannan S."/>
            <person name="Rosenzweig C.N."/>
            <person name="Skowronski E.W."/>
        </authorList>
    </citation>
    <scope>NUCLEOTIDE SEQUENCE [LARGE SCALE GENOMIC DNA]</scope>
    <source>
        <strain evidence="1 2">MLST1</strain>
    </source>
</reference>
<dbReference type="OrthoDB" id="5597089at2"/>
<dbReference type="Proteomes" id="UP000288293">
    <property type="component" value="Unassembled WGS sequence"/>
</dbReference>
<keyword evidence="2" id="KW-1185">Reference proteome</keyword>
<comment type="caution">
    <text evidence="1">The sequence shown here is derived from an EMBL/GenBank/DDBJ whole genome shotgun (WGS) entry which is preliminary data.</text>
</comment>
<proteinExistence type="predicted"/>
<dbReference type="Pfam" id="PF12069">
    <property type="entry name" value="DUF3549"/>
    <property type="match status" value="1"/>
</dbReference>
<name>A0A432W5Q8_9GAMM</name>